<evidence type="ECO:0000256" key="12">
    <source>
        <dbReference type="ARBA" id="ARBA00023136"/>
    </source>
</evidence>
<dbReference type="GO" id="GO:0005524">
    <property type="term" value="F:ATP binding"/>
    <property type="evidence" value="ECO:0007669"/>
    <property type="project" value="UniProtKB-KW"/>
</dbReference>
<dbReference type="SUPFAM" id="SSF55874">
    <property type="entry name" value="ATPase domain of HSP90 chaperone/DNA topoisomerase II/histidine kinase"/>
    <property type="match status" value="1"/>
</dbReference>
<evidence type="ECO:0000256" key="7">
    <source>
        <dbReference type="ARBA" id="ARBA00022741"/>
    </source>
</evidence>
<keyword evidence="6 13" id="KW-0812">Transmembrane</keyword>
<dbReference type="GO" id="GO:0000155">
    <property type="term" value="F:phosphorelay sensor kinase activity"/>
    <property type="evidence" value="ECO:0007669"/>
    <property type="project" value="InterPro"/>
</dbReference>
<evidence type="ECO:0000256" key="3">
    <source>
        <dbReference type="ARBA" id="ARBA00012438"/>
    </source>
</evidence>
<name>A0A1I7D471_9ENTR</name>
<dbReference type="CDD" id="cd00082">
    <property type="entry name" value="HisKA"/>
    <property type="match status" value="1"/>
</dbReference>
<keyword evidence="7" id="KW-0547">Nucleotide-binding</keyword>
<dbReference type="SMART" id="SM00388">
    <property type="entry name" value="HisKA"/>
    <property type="match status" value="1"/>
</dbReference>
<dbReference type="SMART" id="SM00387">
    <property type="entry name" value="HATPase_c"/>
    <property type="match status" value="1"/>
</dbReference>
<evidence type="ECO:0000256" key="4">
    <source>
        <dbReference type="ARBA" id="ARBA00022553"/>
    </source>
</evidence>
<evidence type="ECO:0000256" key="1">
    <source>
        <dbReference type="ARBA" id="ARBA00000085"/>
    </source>
</evidence>
<dbReference type="PANTHER" id="PTHR45436:SF14">
    <property type="entry name" value="SENSOR PROTEIN QSEC"/>
    <property type="match status" value="1"/>
</dbReference>
<dbReference type="InterPro" id="IPR036097">
    <property type="entry name" value="HisK_dim/P_sf"/>
</dbReference>
<dbReference type="InterPro" id="IPR003661">
    <property type="entry name" value="HisK_dim/P_dom"/>
</dbReference>
<gene>
    <name evidence="15" type="ORF">SAMN05192562_104382</name>
</gene>
<evidence type="ECO:0000256" key="2">
    <source>
        <dbReference type="ARBA" id="ARBA00004141"/>
    </source>
</evidence>
<comment type="subcellular location">
    <subcellularLocation>
        <location evidence="2">Membrane</location>
        <topology evidence="2">Multi-pass membrane protein</topology>
    </subcellularLocation>
</comment>
<keyword evidence="12 13" id="KW-0472">Membrane</keyword>
<keyword evidence="4" id="KW-0597">Phosphoprotein</keyword>
<dbReference type="InterPro" id="IPR005467">
    <property type="entry name" value="His_kinase_dom"/>
</dbReference>
<dbReference type="InterPro" id="IPR004358">
    <property type="entry name" value="Sig_transdc_His_kin-like_C"/>
</dbReference>
<dbReference type="PANTHER" id="PTHR45436">
    <property type="entry name" value="SENSOR HISTIDINE KINASE YKOH"/>
    <property type="match status" value="1"/>
</dbReference>
<dbReference type="Proteomes" id="UP000199187">
    <property type="component" value="Unassembled WGS sequence"/>
</dbReference>
<evidence type="ECO:0000259" key="14">
    <source>
        <dbReference type="PROSITE" id="PS50109"/>
    </source>
</evidence>
<dbReference type="InterPro" id="IPR050428">
    <property type="entry name" value="TCS_sensor_his_kinase"/>
</dbReference>
<dbReference type="Pfam" id="PF02518">
    <property type="entry name" value="HATPase_c"/>
    <property type="match status" value="1"/>
</dbReference>
<dbReference type="EC" id="2.7.13.3" evidence="3"/>
<keyword evidence="16" id="KW-1185">Reference proteome</keyword>
<feature type="domain" description="Histidine kinase" evidence="14">
    <location>
        <begin position="249"/>
        <end position="460"/>
    </location>
</feature>
<dbReference type="PROSITE" id="PS50109">
    <property type="entry name" value="HIS_KIN"/>
    <property type="match status" value="1"/>
</dbReference>
<keyword evidence="8 15" id="KW-0418">Kinase</keyword>
<dbReference type="InterPro" id="IPR036890">
    <property type="entry name" value="HATPase_C_sf"/>
</dbReference>
<dbReference type="RefSeq" id="WP_090123457.1">
    <property type="nucleotide sequence ID" value="NZ_CP045300.1"/>
</dbReference>
<dbReference type="Gene3D" id="3.30.565.10">
    <property type="entry name" value="Histidine kinase-like ATPase, C-terminal domain"/>
    <property type="match status" value="1"/>
</dbReference>
<dbReference type="PRINTS" id="PR00344">
    <property type="entry name" value="BCTRLSENSOR"/>
</dbReference>
<evidence type="ECO:0000313" key="15">
    <source>
        <dbReference type="EMBL" id="SFU06394.1"/>
    </source>
</evidence>
<evidence type="ECO:0000313" key="16">
    <source>
        <dbReference type="Proteomes" id="UP000199187"/>
    </source>
</evidence>
<accession>A0A1I7D471</accession>
<feature type="transmembrane region" description="Helical" evidence="13">
    <location>
        <begin position="20"/>
        <end position="38"/>
    </location>
</feature>
<dbReference type="SUPFAM" id="SSF47384">
    <property type="entry name" value="Homodimeric domain of signal transducing histidine kinase"/>
    <property type="match status" value="1"/>
</dbReference>
<keyword evidence="5" id="KW-0808">Transferase</keyword>
<keyword evidence="9" id="KW-0067">ATP-binding</keyword>
<dbReference type="Pfam" id="PF00512">
    <property type="entry name" value="HisKA"/>
    <property type="match status" value="1"/>
</dbReference>
<comment type="catalytic activity">
    <reaction evidence="1">
        <text>ATP + protein L-histidine = ADP + protein N-phospho-L-histidine.</text>
        <dbReference type="EC" id="2.7.13.3"/>
    </reaction>
</comment>
<dbReference type="GO" id="GO:0005886">
    <property type="term" value="C:plasma membrane"/>
    <property type="evidence" value="ECO:0007669"/>
    <property type="project" value="TreeGrafter"/>
</dbReference>
<sequence>MQNFWHHLRTPTLVRRIMIAQMLLLTLLWCLFLTYILWENLRSPPMLSGSNTYETILTLVDRLGDRPQDLTEILEKFSTALREGYGGGEDPELSISLIVRKNKEIIYSSDGAPVGVKNTKYGTIQNIQSKGRTWTSRTLKSGSSDTEVTLLTPAGGWNFFIYLNSRGYYILPLLVCIPFLLFPAWLSIRIAMRPWNKVANEVSLRTPEDISPLKAVPKHKELRQIVDAINIFLARVRESTERERTFIADAAHELRTPLAAMRVNVEALQSYVSNVSQQELLAGIIRSNSRAARLVNQLLLLMHSEARIHTVMEPVPLTTLIQERMAELAPLAAESRIELEFYSHDEVWITGVRERLMSLIDNLIENAVKYSPEGGRVEVQVRSLDKSTQLRISDAGPGIMVELRERVFDRFFRDPNQIQSGSGLGLAIVKAVAQQHNSSVFLSTSAEGGLMVIVDFPKHNSV</sequence>
<evidence type="ECO:0000256" key="11">
    <source>
        <dbReference type="ARBA" id="ARBA00023012"/>
    </source>
</evidence>
<organism evidence="15 16">
    <name type="scientific">Kosakonia arachidis</name>
    <dbReference type="NCBI Taxonomy" id="551989"/>
    <lineage>
        <taxon>Bacteria</taxon>
        <taxon>Pseudomonadati</taxon>
        <taxon>Pseudomonadota</taxon>
        <taxon>Gammaproteobacteria</taxon>
        <taxon>Enterobacterales</taxon>
        <taxon>Enterobacteriaceae</taxon>
        <taxon>Kosakonia</taxon>
    </lineage>
</organism>
<dbReference type="OrthoDB" id="9809766at2"/>
<dbReference type="Gene3D" id="1.10.287.130">
    <property type="match status" value="1"/>
</dbReference>
<keyword evidence="10 13" id="KW-1133">Transmembrane helix</keyword>
<evidence type="ECO:0000256" key="10">
    <source>
        <dbReference type="ARBA" id="ARBA00022989"/>
    </source>
</evidence>
<proteinExistence type="predicted"/>
<feature type="transmembrane region" description="Helical" evidence="13">
    <location>
        <begin position="167"/>
        <end position="188"/>
    </location>
</feature>
<dbReference type="InterPro" id="IPR003594">
    <property type="entry name" value="HATPase_dom"/>
</dbReference>
<evidence type="ECO:0000256" key="9">
    <source>
        <dbReference type="ARBA" id="ARBA00022840"/>
    </source>
</evidence>
<keyword evidence="11" id="KW-0902">Two-component regulatory system</keyword>
<protein>
    <recommendedName>
        <fullName evidence="3">histidine kinase</fullName>
        <ecNumber evidence="3">2.7.13.3</ecNumber>
    </recommendedName>
</protein>
<evidence type="ECO:0000256" key="8">
    <source>
        <dbReference type="ARBA" id="ARBA00022777"/>
    </source>
</evidence>
<dbReference type="AlphaFoldDB" id="A0A1I7D471"/>
<evidence type="ECO:0000256" key="5">
    <source>
        <dbReference type="ARBA" id="ARBA00022679"/>
    </source>
</evidence>
<evidence type="ECO:0000256" key="6">
    <source>
        <dbReference type="ARBA" id="ARBA00022692"/>
    </source>
</evidence>
<dbReference type="EMBL" id="FPAU01000004">
    <property type="protein sequence ID" value="SFU06394.1"/>
    <property type="molecule type" value="Genomic_DNA"/>
</dbReference>
<reference evidence="16" key="1">
    <citation type="submission" date="2016-10" db="EMBL/GenBank/DDBJ databases">
        <authorList>
            <person name="Varghese N."/>
            <person name="Submissions S."/>
        </authorList>
    </citation>
    <scope>NUCLEOTIDE SEQUENCE [LARGE SCALE GENOMIC DNA]</scope>
    <source>
        <strain evidence="16">Ah-143</strain>
    </source>
</reference>
<evidence type="ECO:0000256" key="13">
    <source>
        <dbReference type="SAM" id="Phobius"/>
    </source>
</evidence>